<name>A0A1B2EDJ7_9HYPH</name>
<gene>
    <name evidence="2" type="ORF">BB934_07185</name>
</gene>
<dbReference type="EMBL" id="CP016616">
    <property type="protein sequence ID" value="ANY78045.1"/>
    <property type="molecule type" value="Genomic_DNA"/>
</dbReference>
<dbReference type="PANTHER" id="PTHR36930:SF1">
    <property type="entry name" value="MOSC DOMAIN-CONTAINING PROTEIN"/>
    <property type="match status" value="1"/>
</dbReference>
<reference evidence="2" key="1">
    <citation type="submission" date="2016-07" db="EMBL/GenBank/DDBJ databases">
        <title>Microvirga ossetica sp. nov. a new species of rhizobia isolated from root nodules of the legume species Vicia alpestris Steven originated from North Ossetia region in the Caucasus.</title>
        <authorList>
            <person name="Safronova V.I."/>
            <person name="Kuznetsova I.G."/>
            <person name="Sazanova A.L."/>
            <person name="Belimov A."/>
            <person name="Andronov E."/>
            <person name="Osledkin Y.S."/>
            <person name="Onishchuk O.P."/>
            <person name="Kurchak O.N."/>
            <person name="Shaposhnikov A.I."/>
            <person name="Willems A."/>
            <person name="Tikhonovich I.A."/>
        </authorList>
    </citation>
    <scope>NUCLEOTIDE SEQUENCE [LARGE SCALE GENOMIC DNA]</scope>
    <source>
        <strain evidence="2">V5/3M</strain>
    </source>
</reference>
<dbReference type="GO" id="GO:0003824">
    <property type="term" value="F:catalytic activity"/>
    <property type="evidence" value="ECO:0007669"/>
    <property type="project" value="InterPro"/>
</dbReference>
<dbReference type="PROSITE" id="PS51340">
    <property type="entry name" value="MOSC"/>
    <property type="match status" value="1"/>
</dbReference>
<proteinExistence type="predicted"/>
<sequence length="180" mass="19140">MDAIVTAVSRSATHSFSKANHEGIRLLAGLGVEGDAHLGTTVRHRSRVAKDPSQPNLRQVHLIHAELHDELRHAGFDVAAGAMGENITTRGIDLLGLPTGARLLIGKSAVIEVTGLRNPCVQIDRFRKGLMKAVLGKDEDGNLVRKSGIMGIVIEGGDIRPGDAVRAELPAGPHRPLQVV</sequence>
<dbReference type="PANTHER" id="PTHR36930">
    <property type="entry name" value="METAL-SULFUR CLUSTER BIOSYNTHESIS PROTEINS YUAD-RELATED"/>
    <property type="match status" value="1"/>
</dbReference>
<dbReference type="GO" id="GO:0030170">
    <property type="term" value="F:pyridoxal phosphate binding"/>
    <property type="evidence" value="ECO:0007669"/>
    <property type="project" value="InterPro"/>
</dbReference>
<dbReference type="InterPro" id="IPR005302">
    <property type="entry name" value="MoCF_Sase_C"/>
</dbReference>
<accession>A0A1B2EDJ7</accession>
<dbReference type="InterPro" id="IPR011037">
    <property type="entry name" value="Pyrv_Knase-like_insert_dom_sf"/>
</dbReference>
<dbReference type="SUPFAM" id="SSF50800">
    <property type="entry name" value="PK beta-barrel domain-like"/>
    <property type="match status" value="1"/>
</dbReference>
<dbReference type="InterPro" id="IPR052716">
    <property type="entry name" value="MOSC_domain"/>
</dbReference>
<protein>
    <submittedName>
        <fullName evidence="2">Molybdenum cofactor biosysynthesis protein</fullName>
    </submittedName>
</protein>
<dbReference type="GO" id="GO:0030151">
    <property type="term" value="F:molybdenum ion binding"/>
    <property type="evidence" value="ECO:0007669"/>
    <property type="project" value="InterPro"/>
</dbReference>
<evidence type="ECO:0000313" key="2">
    <source>
        <dbReference type="EMBL" id="ANY78045.1"/>
    </source>
</evidence>
<dbReference type="KEGG" id="moc:BB934_07185"/>
<feature type="domain" description="MOSC" evidence="1">
    <location>
        <begin position="14"/>
        <end position="168"/>
    </location>
</feature>
<dbReference type="RefSeq" id="WP_099509036.1">
    <property type="nucleotide sequence ID" value="NZ_CP016616.1"/>
</dbReference>
<dbReference type="AlphaFoldDB" id="A0A1B2EDJ7"/>
<dbReference type="Pfam" id="PF03473">
    <property type="entry name" value="MOSC"/>
    <property type="match status" value="1"/>
</dbReference>
<dbReference type="Gene3D" id="2.40.33.20">
    <property type="entry name" value="PK beta-barrel domain-like"/>
    <property type="match status" value="1"/>
</dbReference>
<dbReference type="OrthoDB" id="9786134at2"/>
<evidence type="ECO:0000259" key="1">
    <source>
        <dbReference type="PROSITE" id="PS51340"/>
    </source>
</evidence>
<organism evidence="2">
    <name type="scientific">Microvirga ossetica</name>
    <dbReference type="NCBI Taxonomy" id="1882682"/>
    <lineage>
        <taxon>Bacteria</taxon>
        <taxon>Pseudomonadati</taxon>
        <taxon>Pseudomonadota</taxon>
        <taxon>Alphaproteobacteria</taxon>
        <taxon>Hyphomicrobiales</taxon>
        <taxon>Methylobacteriaceae</taxon>
        <taxon>Microvirga</taxon>
    </lineage>
</organism>